<feature type="compositionally biased region" description="Basic and acidic residues" evidence="1">
    <location>
        <begin position="252"/>
        <end position="266"/>
    </location>
</feature>
<feature type="compositionally biased region" description="Low complexity" evidence="1">
    <location>
        <begin position="125"/>
        <end position="136"/>
    </location>
</feature>
<reference evidence="2" key="1">
    <citation type="submission" date="2020-02" db="EMBL/GenBank/DDBJ databases">
        <authorList>
            <person name="Meier V. D."/>
        </authorList>
    </citation>
    <scope>NUCLEOTIDE SEQUENCE</scope>
    <source>
        <strain evidence="2">AVDCRST_MAG21</strain>
    </source>
</reference>
<feature type="compositionally biased region" description="Low complexity" evidence="1">
    <location>
        <begin position="237"/>
        <end position="251"/>
    </location>
</feature>
<gene>
    <name evidence="2" type="ORF">AVDCRST_MAG21-1072</name>
</gene>
<proteinExistence type="predicted"/>
<feature type="compositionally biased region" description="Low complexity" evidence="1">
    <location>
        <begin position="334"/>
        <end position="351"/>
    </location>
</feature>
<evidence type="ECO:0000256" key="1">
    <source>
        <dbReference type="SAM" id="MobiDB-lite"/>
    </source>
</evidence>
<feature type="compositionally biased region" description="Basic and acidic residues" evidence="1">
    <location>
        <begin position="296"/>
        <end position="309"/>
    </location>
</feature>
<feature type="region of interest" description="Disordered" evidence="1">
    <location>
        <begin position="1"/>
        <end position="195"/>
    </location>
</feature>
<feature type="compositionally biased region" description="Basic residues" evidence="1">
    <location>
        <begin position="537"/>
        <end position="546"/>
    </location>
</feature>
<accession>A0A6J4N688</accession>
<feature type="compositionally biased region" description="Basic and acidic residues" evidence="1">
    <location>
        <begin position="57"/>
        <end position="78"/>
    </location>
</feature>
<feature type="compositionally biased region" description="Basic and acidic residues" evidence="1">
    <location>
        <begin position="96"/>
        <end position="107"/>
    </location>
</feature>
<feature type="compositionally biased region" description="Basic and acidic residues" evidence="1">
    <location>
        <begin position="21"/>
        <end position="33"/>
    </location>
</feature>
<feature type="compositionally biased region" description="Low complexity" evidence="1">
    <location>
        <begin position="619"/>
        <end position="631"/>
    </location>
</feature>
<feature type="compositionally biased region" description="Basic residues" evidence="1">
    <location>
        <begin position="137"/>
        <end position="147"/>
    </location>
</feature>
<feature type="compositionally biased region" description="Basic residues" evidence="1">
    <location>
        <begin position="441"/>
        <end position="451"/>
    </location>
</feature>
<feature type="compositionally biased region" description="Low complexity" evidence="1">
    <location>
        <begin position="84"/>
        <end position="95"/>
    </location>
</feature>
<feature type="compositionally biased region" description="Basic residues" evidence="1">
    <location>
        <begin position="459"/>
        <end position="475"/>
    </location>
</feature>
<feature type="compositionally biased region" description="Basic and acidic residues" evidence="1">
    <location>
        <begin position="704"/>
        <end position="717"/>
    </location>
</feature>
<evidence type="ECO:0000313" key="2">
    <source>
        <dbReference type="EMBL" id="CAA9376020.1"/>
    </source>
</evidence>
<feature type="compositionally biased region" description="Basic residues" evidence="1">
    <location>
        <begin position="508"/>
        <end position="527"/>
    </location>
</feature>
<sequence length="799" mass="88230">EHRREGRPTGAARTAQRRHPRPDPRAGRTREQPQGRQRRSPEAPADGVHRRLGLRQELPRVQHDRRGVPADDQRDLQRVRAGVHADAGAPGGRPARGADHGDHRRPGADGGRPPLDGGDGHGRQRAAADPVQPARAAAHRPARRVRLQRPVGPRERRDHRRARRQDQDREGDVQPHGRHVPALRGPGLGHGLRPDRPLRRQQVARGGGAEHPRLQHGRLVRAHLPRVWLLRHGQADPPVHQARAARPAVPRADQDQGRRHQPDVRRAHPAAAEVDAVQGRRGDAAAHPGLRRAGRGVHDLPGLRRHAPERGGAVLADRRDEHRRGVRDADQRPGRLGARAGRAVGGAAADDAGGDPRLLRRDRAGLPLARPPFRDAVGRRGAADEDDPPPRLGADRCHLRLRRADHRPAPARHPAHERPAAAPARQGQHGAGRRAQAGGHRGGRPRRRPRARSGDRGRHGLLRGSRRGAAGRRHPDRPPPGRPGEAEGDGAQPHRHAGDPRGLAPQPARRRRRPPARRAPRRHGRRRLGQELAHPRLAVRARRGGVRRPGPDPGLAAEQPGDLHRTARPDPQGVREGQRRQAGPLQRQLRGRLPDVQRRRRDLHRPGDDGRGRHHVRGVRGQALPGLGARAPPRRARHQPGARDVGGRGGGLLRRGRGAHAGRPRGPGAARRRRPGLPQPRPAADDAVRRRAPAAQAGHPHGRQGRDLRPRRADQRPAPRRRRAPARPARPARGRRPVGHRHRAPPGGHGARRLDRRPRPGRRPRRRPDRLRGHARRARRVPLDADRRAPRGLRRGHGL</sequence>
<protein>
    <submittedName>
        <fullName evidence="2">Uncharacterized protein</fullName>
    </submittedName>
</protein>
<feature type="compositionally biased region" description="Basic residues" evidence="1">
    <location>
        <begin position="718"/>
        <end position="780"/>
    </location>
</feature>
<dbReference type="AlphaFoldDB" id="A0A6J4N688"/>
<feature type="compositionally biased region" description="Basic and acidic residues" evidence="1">
    <location>
        <begin position="316"/>
        <end position="333"/>
    </location>
</feature>
<feature type="compositionally biased region" description="Basic residues" evidence="1">
    <location>
        <begin position="790"/>
        <end position="799"/>
    </location>
</feature>
<name>A0A6J4N688_9ACTN</name>
<feature type="compositionally biased region" description="Basic and acidic residues" evidence="1">
    <location>
        <begin position="372"/>
        <end position="383"/>
    </location>
</feature>
<feature type="compositionally biased region" description="Basic residues" evidence="1">
    <location>
        <begin position="654"/>
        <end position="663"/>
    </location>
</feature>
<organism evidence="2">
    <name type="scientific">uncultured Nocardioidaceae bacterium</name>
    <dbReference type="NCBI Taxonomy" id="253824"/>
    <lineage>
        <taxon>Bacteria</taxon>
        <taxon>Bacillati</taxon>
        <taxon>Actinomycetota</taxon>
        <taxon>Actinomycetes</taxon>
        <taxon>Propionibacteriales</taxon>
        <taxon>Nocardioidaceae</taxon>
        <taxon>environmental samples</taxon>
    </lineage>
</organism>
<feature type="compositionally biased region" description="Low complexity" evidence="1">
    <location>
        <begin position="420"/>
        <end position="438"/>
    </location>
</feature>
<feature type="region of interest" description="Disordered" evidence="1">
    <location>
        <begin position="236"/>
        <end position="799"/>
    </location>
</feature>
<feature type="non-terminal residue" evidence="2">
    <location>
        <position position="799"/>
    </location>
</feature>
<dbReference type="EMBL" id="CADCUL010000117">
    <property type="protein sequence ID" value="CAA9376020.1"/>
    <property type="molecule type" value="Genomic_DNA"/>
</dbReference>
<feature type="compositionally biased region" description="Basic and acidic residues" evidence="1">
    <location>
        <begin position="164"/>
        <end position="175"/>
    </location>
</feature>
<feature type="non-terminal residue" evidence="2">
    <location>
        <position position="1"/>
    </location>
</feature>
<feature type="compositionally biased region" description="Basic residues" evidence="1">
    <location>
        <begin position="399"/>
        <end position="413"/>
    </location>
</feature>